<keyword evidence="1" id="KW-0175">Coiled coil</keyword>
<evidence type="ECO:0000256" key="1">
    <source>
        <dbReference type="SAM" id="Coils"/>
    </source>
</evidence>
<evidence type="ECO:0000256" key="3">
    <source>
        <dbReference type="SAM" id="Phobius"/>
    </source>
</evidence>
<keyword evidence="3" id="KW-1133">Transmembrane helix</keyword>
<accession>A0A6V7UCV9</accession>
<keyword evidence="3" id="KW-0472">Membrane</keyword>
<sequence>MLLDSNSSNRKNYLLKLLILFVALCGINCAVKKSASLDHILNLGNSLNNGQITAGQLLEKKGGQKQKQQINSLKRNSNLNISKNSKQISKEKQKQNLKNSKNNVVTEKVISKELQKRNKKQEEKLKELKEMEAMKAIMKANLDKELKQRIKNGTVENNKIKNIITKMKKIRKIKIKKLLILMRMMSFMPIVMHKLTEHKIKSSELVSKRLESAKDVRNLLWTAVAVAERKLVDTRKGMKIVDKGTQTCLLEFIARMVGGAYTPFAFIKEDTHHHHHITSFIYALRKNDIAFLSSGYRKFWREKITEEKFKELEKKLTPVFINREF</sequence>
<feature type="coiled-coil region" evidence="1">
    <location>
        <begin position="111"/>
        <end position="148"/>
    </location>
</feature>
<feature type="transmembrane region" description="Helical" evidence="3">
    <location>
        <begin position="13"/>
        <end position="31"/>
    </location>
</feature>
<feature type="compositionally biased region" description="Polar residues" evidence="2">
    <location>
        <begin position="78"/>
        <end position="87"/>
    </location>
</feature>
<evidence type="ECO:0000256" key="2">
    <source>
        <dbReference type="SAM" id="MobiDB-lite"/>
    </source>
</evidence>
<evidence type="ECO:0000313" key="4">
    <source>
        <dbReference type="EMBL" id="CAD2152249.1"/>
    </source>
</evidence>
<proteinExistence type="predicted"/>
<dbReference type="AlphaFoldDB" id="A0A6V7UCV9"/>
<feature type="region of interest" description="Disordered" evidence="2">
    <location>
        <begin position="78"/>
        <end position="101"/>
    </location>
</feature>
<organism evidence="4 5">
    <name type="scientific">Meloidogyne enterolobii</name>
    <name type="common">Root-knot nematode worm</name>
    <name type="synonym">Meloidogyne mayaguensis</name>
    <dbReference type="NCBI Taxonomy" id="390850"/>
    <lineage>
        <taxon>Eukaryota</taxon>
        <taxon>Metazoa</taxon>
        <taxon>Ecdysozoa</taxon>
        <taxon>Nematoda</taxon>
        <taxon>Chromadorea</taxon>
        <taxon>Rhabditida</taxon>
        <taxon>Tylenchina</taxon>
        <taxon>Tylenchomorpha</taxon>
        <taxon>Tylenchoidea</taxon>
        <taxon>Meloidogynidae</taxon>
        <taxon>Meloidogyninae</taxon>
        <taxon>Meloidogyne</taxon>
    </lineage>
</organism>
<keyword evidence="3" id="KW-0812">Transmembrane</keyword>
<protein>
    <submittedName>
        <fullName evidence="4">Uncharacterized protein</fullName>
    </submittedName>
</protein>
<comment type="caution">
    <text evidence="4">The sequence shown here is derived from an EMBL/GenBank/DDBJ whole genome shotgun (WGS) entry which is preliminary data.</text>
</comment>
<reference evidence="4 5" key="1">
    <citation type="submission" date="2020-08" db="EMBL/GenBank/DDBJ databases">
        <authorList>
            <person name="Koutsovoulos G."/>
            <person name="Danchin GJ E."/>
        </authorList>
    </citation>
    <scope>NUCLEOTIDE SEQUENCE [LARGE SCALE GENOMIC DNA]</scope>
</reference>
<name>A0A6V7UCV9_MELEN</name>
<dbReference type="EMBL" id="CAJEWN010000050">
    <property type="protein sequence ID" value="CAD2152249.1"/>
    <property type="molecule type" value="Genomic_DNA"/>
</dbReference>
<dbReference type="Proteomes" id="UP000580250">
    <property type="component" value="Unassembled WGS sequence"/>
</dbReference>
<evidence type="ECO:0000313" key="5">
    <source>
        <dbReference type="Proteomes" id="UP000580250"/>
    </source>
</evidence>
<gene>
    <name evidence="4" type="ORF">MENT_LOCUS10674</name>
</gene>